<proteinExistence type="predicted"/>
<keyword evidence="3" id="KW-1185">Reference proteome</keyword>
<dbReference type="RefSeq" id="WP_191270648.1">
    <property type="nucleotide sequence ID" value="NZ_BMXJ01000004.1"/>
</dbReference>
<dbReference type="EMBL" id="JADBDY010000001">
    <property type="protein sequence ID" value="MBE1457982.1"/>
    <property type="molecule type" value="Genomic_DNA"/>
</dbReference>
<accession>A0ABR9HG98</accession>
<dbReference type="Proteomes" id="UP000598217">
    <property type="component" value="Unassembled WGS sequence"/>
</dbReference>
<keyword evidence="1" id="KW-0472">Membrane</keyword>
<sequence length="513" mass="55832">MSWIDYSQNARIRELQEDLSDTHSQMARERRRMRSELGRIRGTLEQRLDRVSATLDAFIELSDVRATLAMFDDAAIARHRTLQMLAGTAPADPGLEDVPGYWLVPAARGLHALLDDDLARARLCFDEAAAVDPERARCFAALASALTRAEHARTLGEGVSADLLPHLPGPRVQLTRGQRALWLLTADGSFGDDAREHLLLSTLRRWTAEGVRLSPAHDWVAVPAVSGRGRGAAASAASQHQAAQALARLRERVAEVTALGTEDTSSEAMAPDEASSGFLRETLRLLVEEGSPEEAPLLAESNRLRAVVENGGRESALPAWGDTVDSVEALLRQDLTREDVPPHRRTFALVLQRAAVMDAAEDLAARATALVPDTTDTTFQGLSIAVTESGADQRQVERARRRLRERHSADRGHHGFLWVSLATAVVLLVLSLLTANVFLWILTLGAAVATGIAYTSSERAGKDGDAVLSSQTRGLDQQVARAVEKLRRTRTESEELASAARSDLDHLRSLLDP</sequence>
<evidence type="ECO:0000313" key="3">
    <source>
        <dbReference type="Proteomes" id="UP000598217"/>
    </source>
</evidence>
<feature type="transmembrane region" description="Helical" evidence="1">
    <location>
        <begin position="412"/>
        <end position="431"/>
    </location>
</feature>
<organism evidence="2 3">
    <name type="scientific">Nocardiopsis terrae</name>
    <dbReference type="NCBI Taxonomy" id="372655"/>
    <lineage>
        <taxon>Bacteria</taxon>
        <taxon>Bacillati</taxon>
        <taxon>Actinomycetota</taxon>
        <taxon>Actinomycetes</taxon>
        <taxon>Streptosporangiales</taxon>
        <taxon>Nocardiopsidaceae</taxon>
        <taxon>Nocardiopsis</taxon>
    </lineage>
</organism>
<evidence type="ECO:0000313" key="2">
    <source>
        <dbReference type="EMBL" id="MBE1457982.1"/>
    </source>
</evidence>
<comment type="caution">
    <text evidence="2">The sequence shown here is derived from an EMBL/GenBank/DDBJ whole genome shotgun (WGS) entry which is preliminary data.</text>
</comment>
<name>A0ABR9HG98_9ACTN</name>
<keyword evidence="1" id="KW-0812">Transmembrane</keyword>
<keyword evidence="1" id="KW-1133">Transmembrane helix</keyword>
<gene>
    <name evidence="2" type="ORF">H4W79_002196</name>
</gene>
<evidence type="ECO:0000256" key="1">
    <source>
        <dbReference type="SAM" id="Phobius"/>
    </source>
</evidence>
<reference evidence="2 3" key="1">
    <citation type="submission" date="2020-10" db="EMBL/GenBank/DDBJ databases">
        <title>Sequencing the genomes of 1000 actinobacteria strains.</title>
        <authorList>
            <person name="Klenk H.-P."/>
        </authorList>
    </citation>
    <scope>NUCLEOTIDE SEQUENCE [LARGE SCALE GENOMIC DNA]</scope>
    <source>
        <strain evidence="2 3">DSM 45157</strain>
    </source>
</reference>
<protein>
    <submittedName>
        <fullName evidence="2">Uncharacterized protein</fullName>
    </submittedName>
</protein>